<evidence type="ECO:0000256" key="2">
    <source>
        <dbReference type="ARBA" id="ARBA00008242"/>
    </source>
</evidence>
<evidence type="ECO:0000256" key="1">
    <source>
        <dbReference type="ARBA" id="ARBA00005085"/>
    </source>
</evidence>
<dbReference type="AlphaFoldDB" id="S9VR40"/>
<comment type="caution">
    <text evidence="4">The sequence shown here is derived from an EMBL/GenBank/DDBJ whole genome shotgun (WGS) entry which is preliminary data.</text>
</comment>
<keyword evidence="5" id="KW-1185">Reference proteome</keyword>
<dbReference type="GO" id="GO:0016874">
    <property type="term" value="F:ligase activity"/>
    <property type="evidence" value="ECO:0007669"/>
    <property type="project" value="UniProtKB-KW"/>
</dbReference>
<dbReference type="InterPro" id="IPR045864">
    <property type="entry name" value="aa-tRNA-synth_II/BPL/LPL"/>
</dbReference>
<dbReference type="PROSITE" id="PS51733">
    <property type="entry name" value="BPL_LPL_CATALYTIC"/>
    <property type="match status" value="1"/>
</dbReference>
<dbReference type="CDD" id="cd16443">
    <property type="entry name" value="LplA"/>
    <property type="match status" value="1"/>
</dbReference>
<dbReference type="GO" id="GO:0009249">
    <property type="term" value="P:protein lipoylation"/>
    <property type="evidence" value="ECO:0007669"/>
    <property type="project" value="InterPro"/>
</dbReference>
<dbReference type="PANTHER" id="PTHR12561:SF3">
    <property type="entry name" value="LIPOYLTRANSFERASE 1, MITOCHONDRIAL"/>
    <property type="match status" value="1"/>
</dbReference>
<evidence type="ECO:0000313" key="4">
    <source>
        <dbReference type="EMBL" id="EPY25615.1"/>
    </source>
</evidence>
<dbReference type="GO" id="GO:0005737">
    <property type="term" value="C:cytoplasm"/>
    <property type="evidence" value="ECO:0007669"/>
    <property type="project" value="TreeGrafter"/>
</dbReference>
<dbReference type="Pfam" id="PF21948">
    <property type="entry name" value="LplA-B_cat"/>
    <property type="match status" value="1"/>
</dbReference>
<dbReference type="PANTHER" id="PTHR12561">
    <property type="entry name" value="LIPOATE-PROTEIN LIGASE"/>
    <property type="match status" value="1"/>
</dbReference>
<name>S9VR40_9TRYP</name>
<dbReference type="Proteomes" id="UP000015354">
    <property type="component" value="Unassembled WGS sequence"/>
</dbReference>
<dbReference type="UniPathway" id="UPA00537">
    <property type="reaction ID" value="UER00595"/>
</dbReference>
<gene>
    <name evidence="4" type="ORF">STCU_06628</name>
</gene>
<dbReference type="GO" id="GO:0017118">
    <property type="term" value="F:lipoyltransferase activity"/>
    <property type="evidence" value="ECO:0007669"/>
    <property type="project" value="TreeGrafter"/>
</dbReference>
<keyword evidence="4" id="KW-0436">Ligase</keyword>
<evidence type="ECO:0000313" key="5">
    <source>
        <dbReference type="Proteomes" id="UP000015354"/>
    </source>
</evidence>
<organism evidence="4 5">
    <name type="scientific">Strigomonas culicis</name>
    <dbReference type="NCBI Taxonomy" id="28005"/>
    <lineage>
        <taxon>Eukaryota</taxon>
        <taxon>Discoba</taxon>
        <taxon>Euglenozoa</taxon>
        <taxon>Kinetoplastea</taxon>
        <taxon>Metakinetoplastina</taxon>
        <taxon>Trypanosomatida</taxon>
        <taxon>Trypanosomatidae</taxon>
        <taxon>Strigomonadinae</taxon>
        <taxon>Strigomonas</taxon>
    </lineage>
</organism>
<dbReference type="SUPFAM" id="SSF55681">
    <property type="entry name" value="Class II aaRS and biotin synthetases"/>
    <property type="match status" value="1"/>
</dbReference>
<evidence type="ECO:0000259" key="3">
    <source>
        <dbReference type="PROSITE" id="PS51733"/>
    </source>
</evidence>
<reference evidence="4 5" key="1">
    <citation type="journal article" date="2013" name="PLoS ONE">
        <title>Predicting the Proteins of Angomonas deanei, Strigomonas culicis and Their Respective Endosymbionts Reveals New Aspects of the Trypanosomatidae Family.</title>
        <authorList>
            <person name="Motta M.C."/>
            <person name="Martins A.C."/>
            <person name="de Souza S.S."/>
            <person name="Catta-Preta C.M."/>
            <person name="Silva R."/>
            <person name="Klein C.C."/>
            <person name="de Almeida L.G."/>
            <person name="de Lima Cunha O."/>
            <person name="Ciapina L.P."/>
            <person name="Brocchi M."/>
            <person name="Colabardini A.C."/>
            <person name="de Araujo Lima B."/>
            <person name="Machado C.R."/>
            <person name="de Almeida Soares C.M."/>
            <person name="Probst C.M."/>
            <person name="de Menezes C.B."/>
            <person name="Thompson C.E."/>
            <person name="Bartholomeu D.C."/>
            <person name="Gradia D.F."/>
            <person name="Pavoni D.P."/>
            <person name="Grisard E.C."/>
            <person name="Fantinatti-Garboggini F."/>
            <person name="Marchini F.K."/>
            <person name="Rodrigues-Luiz G.F."/>
            <person name="Wagner G."/>
            <person name="Goldman G.H."/>
            <person name="Fietto J.L."/>
            <person name="Elias M.C."/>
            <person name="Goldman M.H."/>
            <person name="Sagot M.F."/>
            <person name="Pereira M."/>
            <person name="Stoco P.H."/>
            <person name="de Mendonca-Neto R.P."/>
            <person name="Teixeira S.M."/>
            <person name="Maciel T.E."/>
            <person name="de Oliveira Mendes T.A."/>
            <person name="Urmenyi T.P."/>
            <person name="de Souza W."/>
            <person name="Schenkman S."/>
            <person name="de Vasconcelos A.T."/>
        </authorList>
    </citation>
    <scope>NUCLEOTIDE SEQUENCE [LARGE SCALE GENOMIC DNA]</scope>
</reference>
<dbReference type="Gene3D" id="3.30.930.10">
    <property type="entry name" value="Bira Bifunctional Protein, Domain 2"/>
    <property type="match status" value="1"/>
</dbReference>
<dbReference type="InterPro" id="IPR004143">
    <property type="entry name" value="BPL_LPL_catalytic"/>
</dbReference>
<proteinExistence type="inferred from homology"/>
<protein>
    <submittedName>
        <fullName evidence="4">Lipoate-protein ligase A</fullName>
    </submittedName>
</protein>
<feature type="domain" description="BPL/LPL catalytic" evidence="3">
    <location>
        <begin position="58"/>
        <end position="228"/>
    </location>
</feature>
<comment type="similarity">
    <text evidence="2">Belongs to the LplA family.</text>
</comment>
<dbReference type="OrthoDB" id="201621at2759"/>
<sequence>MHKAKRILRFDDFIQSKSTFSAASRYFPTPTAVGVSNSRNIFENLVAEEALLRGLCLNEKEYLLFLYRNDPCVVIGRNQNVIQEAALRRCQADGVPIARRSSGGGAVYHDAGNLCFSFFTHRKDYAPEKTIQILRLGLMALCGIEGSRLGTTGRHDLFLDGRKITGSAMRVTGSIAFHHCTLLVSSDLPHLGRYLKPEGDFTHFETTSVDSVRSPVTTLQSTGVWPPPPTAPGEAAGDLEHAMTRFFHHCAPLILSHDAPQALPVDALRDVWRDGGERAGVALDVAGASDSRVNMPFLYGEGRRHQRGDALTVAEDIARMQSRSWLFNMPVFTATVRVSAGEWLSRIRLLTEADAAAYEEVLSSLLGGAAEVELTTRVTRRKVDRVSASLPWLENLFTAFVTGGPCDAVVPGLVASESATDGILDGLRMECRPLLDLGAAPGADDACDQILCTVWRAVVELWRAKNVFDI</sequence>
<accession>S9VR40</accession>
<comment type="pathway">
    <text evidence="1">Protein modification; protein lipoylation via exogenous pathway; protein N(6)-(lipoyl)lysine from lipoate: step 2/2.</text>
</comment>
<dbReference type="EMBL" id="ATMH01006628">
    <property type="protein sequence ID" value="EPY25615.1"/>
    <property type="molecule type" value="Genomic_DNA"/>
</dbReference>
<dbReference type="InterPro" id="IPR004562">
    <property type="entry name" value="LipoylTrfase_LipoateP_Ligase"/>
</dbReference>